<proteinExistence type="predicted"/>
<dbReference type="Pfam" id="PF04471">
    <property type="entry name" value="Mrr_cat"/>
    <property type="match status" value="1"/>
</dbReference>
<gene>
    <name evidence="3" type="ORF">FMOSSE_LOCUS11973</name>
</gene>
<evidence type="ECO:0000313" key="3">
    <source>
        <dbReference type="EMBL" id="CAG8661707.1"/>
    </source>
</evidence>
<feature type="domain" description="Restriction endonuclease type IV Mrr" evidence="2">
    <location>
        <begin position="25"/>
        <end position="117"/>
    </location>
</feature>
<dbReference type="Proteomes" id="UP000789375">
    <property type="component" value="Unassembled WGS sequence"/>
</dbReference>
<evidence type="ECO:0000256" key="1">
    <source>
        <dbReference type="SAM" id="MobiDB-lite"/>
    </source>
</evidence>
<protein>
    <submittedName>
        <fullName evidence="3">10817_t:CDS:1</fullName>
    </submittedName>
</protein>
<keyword evidence="4" id="KW-1185">Reference proteome</keyword>
<comment type="caution">
    <text evidence="3">The sequence shown here is derived from an EMBL/GenBank/DDBJ whole genome shotgun (WGS) entry which is preliminary data.</text>
</comment>
<feature type="region of interest" description="Disordered" evidence="1">
    <location>
        <begin position="130"/>
        <end position="154"/>
    </location>
</feature>
<dbReference type="InterPro" id="IPR007560">
    <property type="entry name" value="Restrct_endonuc_IV_Mrr"/>
</dbReference>
<dbReference type="GO" id="GO:0004519">
    <property type="term" value="F:endonuclease activity"/>
    <property type="evidence" value="ECO:0007669"/>
    <property type="project" value="InterPro"/>
</dbReference>
<evidence type="ECO:0000259" key="2">
    <source>
        <dbReference type="Pfam" id="PF04471"/>
    </source>
</evidence>
<name>A0A9N9E2H4_FUNMO</name>
<sequence length="171" mass="19851">MTVSSLLMLISQNNEETGCKITFIKVTNDKFSWSRNVDLKGANLAGNYKDMPFIIKCIDTSEKVSIDIVKELNEVMPENPNLLKIIVVSKGGFTEESLELEKRNKCLILTDKDHLVSDLMDRYMMIKNEQNNNDYQYQNQPKKKSTPRSSKAEDRYYPKQVLHWEILIKNV</sequence>
<accession>A0A9N9E2H4</accession>
<dbReference type="EMBL" id="CAJVPP010005208">
    <property type="protein sequence ID" value="CAG8661707.1"/>
    <property type="molecule type" value="Genomic_DNA"/>
</dbReference>
<organism evidence="3 4">
    <name type="scientific">Funneliformis mosseae</name>
    <name type="common">Endomycorrhizal fungus</name>
    <name type="synonym">Glomus mosseae</name>
    <dbReference type="NCBI Taxonomy" id="27381"/>
    <lineage>
        <taxon>Eukaryota</taxon>
        <taxon>Fungi</taxon>
        <taxon>Fungi incertae sedis</taxon>
        <taxon>Mucoromycota</taxon>
        <taxon>Glomeromycotina</taxon>
        <taxon>Glomeromycetes</taxon>
        <taxon>Glomerales</taxon>
        <taxon>Glomeraceae</taxon>
        <taxon>Funneliformis</taxon>
    </lineage>
</organism>
<dbReference type="GO" id="GO:0009307">
    <property type="term" value="P:DNA restriction-modification system"/>
    <property type="evidence" value="ECO:0007669"/>
    <property type="project" value="InterPro"/>
</dbReference>
<dbReference type="GO" id="GO:0003677">
    <property type="term" value="F:DNA binding"/>
    <property type="evidence" value="ECO:0007669"/>
    <property type="project" value="InterPro"/>
</dbReference>
<dbReference type="AlphaFoldDB" id="A0A9N9E2H4"/>
<reference evidence="3" key="1">
    <citation type="submission" date="2021-06" db="EMBL/GenBank/DDBJ databases">
        <authorList>
            <person name="Kallberg Y."/>
            <person name="Tangrot J."/>
            <person name="Rosling A."/>
        </authorList>
    </citation>
    <scope>NUCLEOTIDE SEQUENCE</scope>
    <source>
        <strain evidence="3">87-6 pot B 2015</strain>
    </source>
</reference>
<feature type="compositionally biased region" description="Low complexity" evidence="1">
    <location>
        <begin position="130"/>
        <end position="140"/>
    </location>
</feature>
<evidence type="ECO:0000313" key="4">
    <source>
        <dbReference type="Proteomes" id="UP000789375"/>
    </source>
</evidence>